<dbReference type="PROSITE" id="PS50088">
    <property type="entry name" value="ANK_REPEAT"/>
    <property type="match status" value="1"/>
</dbReference>
<gene>
    <name evidence="4" type="ORF">Pla8534_02480</name>
</gene>
<dbReference type="InterPro" id="IPR002110">
    <property type="entry name" value="Ankyrin_rpt"/>
</dbReference>
<dbReference type="RefSeq" id="WP_145048506.1">
    <property type="nucleotide sequence ID" value="NZ_CP036433.1"/>
</dbReference>
<dbReference type="EMBL" id="CP036433">
    <property type="protein sequence ID" value="QDU92500.1"/>
    <property type="molecule type" value="Genomic_DNA"/>
</dbReference>
<dbReference type="InterPro" id="IPR036770">
    <property type="entry name" value="Ankyrin_rpt-contain_sf"/>
</dbReference>
<accession>A0A518DKZ1</accession>
<evidence type="ECO:0000256" key="1">
    <source>
        <dbReference type="ARBA" id="ARBA00022737"/>
    </source>
</evidence>
<dbReference type="KEGG" id="lcre:Pla8534_02480"/>
<keyword evidence="1" id="KW-0677">Repeat</keyword>
<evidence type="ECO:0000313" key="5">
    <source>
        <dbReference type="Proteomes" id="UP000317648"/>
    </source>
</evidence>
<dbReference type="Gene3D" id="1.25.40.20">
    <property type="entry name" value="Ankyrin repeat-containing domain"/>
    <property type="match status" value="1"/>
</dbReference>
<name>A0A518DKZ1_9BACT</name>
<keyword evidence="2 3" id="KW-0040">ANK repeat</keyword>
<dbReference type="SUPFAM" id="SSF48403">
    <property type="entry name" value="Ankyrin repeat"/>
    <property type="match status" value="1"/>
</dbReference>
<dbReference type="Proteomes" id="UP000317648">
    <property type="component" value="Chromosome"/>
</dbReference>
<sequence length="231" mass="25567">MAINIRPHGRYGPYEPVTNKRQLRKAASRLVDEIGSEEYLRPDEEHRDVWLTDANDHTLVVDMFGCVALKRDGEPPRYLGDLPYAELEDLLTAFGTADWDAVLSRPWSPDRPSPKRPRYLHAANQKMTDLHRAACLGDLDWVQAEIAAGADIRAGCDEGTTPLHRAAATAQLKICGLLIDAGADVNAPDRTGMTPLDYADCGDEYDFTGKAAARVEKLLKKHGAVHSYDDE</sequence>
<feature type="repeat" description="ANK" evidence="3">
    <location>
        <begin position="158"/>
        <end position="190"/>
    </location>
</feature>
<dbReference type="PANTHER" id="PTHR24171">
    <property type="entry name" value="ANKYRIN REPEAT DOMAIN-CONTAINING PROTEIN 39-RELATED"/>
    <property type="match status" value="1"/>
</dbReference>
<evidence type="ECO:0000256" key="2">
    <source>
        <dbReference type="ARBA" id="ARBA00023043"/>
    </source>
</evidence>
<proteinExistence type="predicted"/>
<dbReference type="AlphaFoldDB" id="A0A518DKZ1"/>
<protein>
    <submittedName>
        <fullName evidence="4">Ankyrin repeats (3 copies)</fullName>
    </submittedName>
</protein>
<reference evidence="4 5" key="1">
    <citation type="submission" date="2019-02" db="EMBL/GenBank/DDBJ databases">
        <title>Deep-cultivation of Planctomycetes and their phenomic and genomic characterization uncovers novel biology.</title>
        <authorList>
            <person name="Wiegand S."/>
            <person name="Jogler M."/>
            <person name="Boedeker C."/>
            <person name="Pinto D."/>
            <person name="Vollmers J."/>
            <person name="Rivas-Marin E."/>
            <person name="Kohn T."/>
            <person name="Peeters S.H."/>
            <person name="Heuer A."/>
            <person name="Rast P."/>
            <person name="Oberbeckmann S."/>
            <person name="Bunk B."/>
            <person name="Jeske O."/>
            <person name="Meyerdierks A."/>
            <person name="Storesund J.E."/>
            <person name="Kallscheuer N."/>
            <person name="Luecker S."/>
            <person name="Lage O.M."/>
            <person name="Pohl T."/>
            <person name="Merkel B.J."/>
            <person name="Hornburger P."/>
            <person name="Mueller R.-W."/>
            <person name="Bruemmer F."/>
            <person name="Labrenz M."/>
            <person name="Spormann A.M."/>
            <person name="Op den Camp H."/>
            <person name="Overmann J."/>
            <person name="Amann R."/>
            <person name="Jetten M.S.M."/>
            <person name="Mascher T."/>
            <person name="Medema M.H."/>
            <person name="Devos D.P."/>
            <person name="Kaster A.-K."/>
            <person name="Ovreas L."/>
            <person name="Rohde M."/>
            <person name="Galperin M.Y."/>
            <person name="Jogler C."/>
        </authorList>
    </citation>
    <scope>NUCLEOTIDE SEQUENCE [LARGE SCALE GENOMIC DNA]</scope>
    <source>
        <strain evidence="4 5">Pla85_3_4</strain>
    </source>
</reference>
<dbReference type="OrthoDB" id="281799at2"/>
<dbReference type="SMART" id="SM00248">
    <property type="entry name" value="ANK"/>
    <property type="match status" value="2"/>
</dbReference>
<dbReference type="PROSITE" id="PS50297">
    <property type="entry name" value="ANK_REP_REGION"/>
    <property type="match status" value="1"/>
</dbReference>
<keyword evidence="5" id="KW-1185">Reference proteome</keyword>
<evidence type="ECO:0000313" key="4">
    <source>
        <dbReference type="EMBL" id="QDU92500.1"/>
    </source>
</evidence>
<organism evidence="4 5">
    <name type="scientific">Lignipirellula cremea</name>
    <dbReference type="NCBI Taxonomy" id="2528010"/>
    <lineage>
        <taxon>Bacteria</taxon>
        <taxon>Pseudomonadati</taxon>
        <taxon>Planctomycetota</taxon>
        <taxon>Planctomycetia</taxon>
        <taxon>Pirellulales</taxon>
        <taxon>Pirellulaceae</taxon>
        <taxon>Lignipirellula</taxon>
    </lineage>
</organism>
<evidence type="ECO:0000256" key="3">
    <source>
        <dbReference type="PROSITE-ProRule" id="PRU00023"/>
    </source>
</evidence>
<dbReference type="Pfam" id="PF12796">
    <property type="entry name" value="Ank_2"/>
    <property type="match status" value="1"/>
</dbReference>